<sequence length="247" mass="28525">MLRQLEGIVLRSRDYGETHKIITIYTKQIGKITALCRGANKPKSRLSAVSQPFIYGDFQAYMPKGLSTVQQASVLQSFRKIREDIEKTAYASYIVELLEKLTEEKERDVFLFKELLLTLTWINEHDSYFIPIMMFELKMFEKGGFKPLLDQCMQCGEKEGPFAFSVQEGGVLCLRCQSVDPYAITLNKALTKLLPILQSVSLERVGNISVKEENVLMMRRLLDAYYDRFGSYTLKSKRFLEQLDKLK</sequence>
<evidence type="ECO:0000256" key="4">
    <source>
        <dbReference type="ARBA" id="ARBA00023172"/>
    </source>
</evidence>
<dbReference type="Gene3D" id="2.40.50.140">
    <property type="entry name" value="Nucleic acid-binding proteins"/>
    <property type="match status" value="1"/>
</dbReference>
<accession>A0A9D1TJT2</accession>
<dbReference type="GO" id="GO:0006310">
    <property type="term" value="P:DNA recombination"/>
    <property type="evidence" value="ECO:0007669"/>
    <property type="project" value="UniProtKB-UniRule"/>
</dbReference>
<evidence type="ECO:0000256" key="5">
    <source>
        <dbReference type="ARBA" id="ARBA00023204"/>
    </source>
</evidence>
<dbReference type="Pfam" id="PF02565">
    <property type="entry name" value="RecO_C"/>
    <property type="match status" value="1"/>
</dbReference>
<dbReference type="EMBL" id="DXHX01000015">
    <property type="protein sequence ID" value="HIV73647.1"/>
    <property type="molecule type" value="Genomic_DNA"/>
</dbReference>
<dbReference type="NCBIfam" id="TIGR00613">
    <property type="entry name" value="reco"/>
    <property type="match status" value="1"/>
</dbReference>
<proteinExistence type="inferred from homology"/>
<dbReference type="GO" id="GO:0006302">
    <property type="term" value="P:double-strand break repair"/>
    <property type="evidence" value="ECO:0007669"/>
    <property type="project" value="TreeGrafter"/>
</dbReference>
<dbReference type="Pfam" id="PF11967">
    <property type="entry name" value="RecO_N"/>
    <property type="match status" value="1"/>
</dbReference>
<dbReference type="SUPFAM" id="SSF50249">
    <property type="entry name" value="Nucleic acid-binding proteins"/>
    <property type="match status" value="1"/>
</dbReference>
<evidence type="ECO:0000313" key="9">
    <source>
        <dbReference type="EMBL" id="HIV73647.1"/>
    </source>
</evidence>
<evidence type="ECO:0000256" key="7">
    <source>
        <dbReference type="HAMAP-Rule" id="MF_00201"/>
    </source>
</evidence>
<dbReference type="InterPro" id="IPR042242">
    <property type="entry name" value="RecO_C"/>
</dbReference>
<gene>
    <name evidence="7 9" type="primary">recO</name>
    <name evidence="9" type="ORF">H9895_01030</name>
</gene>
<dbReference type="PANTHER" id="PTHR33991">
    <property type="entry name" value="DNA REPAIR PROTEIN RECO"/>
    <property type="match status" value="1"/>
</dbReference>
<evidence type="ECO:0000256" key="6">
    <source>
        <dbReference type="ARBA" id="ARBA00033409"/>
    </source>
</evidence>
<dbReference type="SUPFAM" id="SSF57863">
    <property type="entry name" value="ArfGap/RecO-like zinc finger"/>
    <property type="match status" value="1"/>
</dbReference>
<dbReference type="HAMAP" id="MF_00201">
    <property type="entry name" value="RecO"/>
    <property type="match status" value="1"/>
</dbReference>
<name>A0A9D1TJT2_9BACI</name>
<dbReference type="GO" id="GO:0043590">
    <property type="term" value="C:bacterial nucleoid"/>
    <property type="evidence" value="ECO:0007669"/>
    <property type="project" value="TreeGrafter"/>
</dbReference>
<organism evidence="9 10">
    <name type="scientific">Candidatus Pseudogracilibacillus intestinigallinarum</name>
    <dbReference type="NCBI Taxonomy" id="2838742"/>
    <lineage>
        <taxon>Bacteria</taxon>
        <taxon>Bacillati</taxon>
        <taxon>Bacillota</taxon>
        <taxon>Bacilli</taxon>
        <taxon>Bacillales</taxon>
        <taxon>Bacillaceae</taxon>
        <taxon>Pseudogracilibacillus</taxon>
    </lineage>
</organism>
<reference evidence="9" key="1">
    <citation type="journal article" date="2021" name="PeerJ">
        <title>Extensive microbial diversity within the chicken gut microbiome revealed by metagenomics and culture.</title>
        <authorList>
            <person name="Gilroy R."/>
            <person name="Ravi A."/>
            <person name="Getino M."/>
            <person name="Pursley I."/>
            <person name="Horton D.L."/>
            <person name="Alikhan N.F."/>
            <person name="Baker D."/>
            <person name="Gharbi K."/>
            <person name="Hall N."/>
            <person name="Watson M."/>
            <person name="Adriaenssens E.M."/>
            <person name="Foster-Nyarko E."/>
            <person name="Jarju S."/>
            <person name="Secka A."/>
            <person name="Antonio M."/>
            <person name="Oren A."/>
            <person name="Chaudhuri R.R."/>
            <person name="La Ragione R."/>
            <person name="Hildebrand F."/>
            <person name="Pallen M.J."/>
        </authorList>
    </citation>
    <scope>NUCLEOTIDE SEQUENCE</scope>
    <source>
        <strain evidence="9">CHK169-2315</strain>
    </source>
</reference>
<keyword evidence="5 7" id="KW-0234">DNA repair</keyword>
<feature type="domain" description="DNA replication/recombination mediator RecO N-terminal" evidence="8">
    <location>
        <begin position="4"/>
        <end position="78"/>
    </location>
</feature>
<protein>
    <recommendedName>
        <fullName evidence="2 7">DNA repair protein RecO</fullName>
    </recommendedName>
    <alternativeName>
        <fullName evidence="6 7">Recombination protein O</fullName>
    </alternativeName>
</protein>
<evidence type="ECO:0000256" key="2">
    <source>
        <dbReference type="ARBA" id="ARBA00021310"/>
    </source>
</evidence>
<evidence type="ECO:0000259" key="8">
    <source>
        <dbReference type="Pfam" id="PF11967"/>
    </source>
</evidence>
<evidence type="ECO:0000256" key="3">
    <source>
        <dbReference type="ARBA" id="ARBA00022763"/>
    </source>
</evidence>
<dbReference type="Proteomes" id="UP000823937">
    <property type="component" value="Unassembled WGS sequence"/>
</dbReference>
<dbReference type="AlphaFoldDB" id="A0A9D1TJT2"/>
<keyword evidence="4 7" id="KW-0233">DNA recombination</keyword>
<dbReference type="InterPro" id="IPR012340">
    <property type="entry name" value="NA-bd_OB-fold"/>
</dbReference>
<comment type="caution">
    <text evidence="9">The sequence shown here is derived from an EMBL/GenBank/DDBJ whole genome shotgun (WGS) entry which is preliminary data.</text>
</comment>
<dbReference type="Gene3D" id="1.20.1440.120">
    <property type="entry name" value="Recombination protein O, C-terminal domain"/>
    <property type="match status" value="1"/>
</dbReference>
<evidence type="ECO:0000256" key="1">
    <source>
        <dbReference type="ARBA" id="ARBA00007452"/>
    </source>
</evidence>
<comment type="similarity">
    <text evidence="1 7">Belongs to the RecO family.</text>
</comment>
<evidence type="ECO:0000313" key="10">
    <source>
        <dbReference type="Proteomes" id="UP000823937"/>
    </source>
</evidence>
<dbReference type="PANTHER" id="PTHR33991:SF1">
    <property type="entry name" value="DNA REPAIR PROTEIN RECO"/>
    <property type="match status" value="1"/>
</dbReference>
<dbReference type="InterPro" id="IPR022572">
    <property type="entry name" value="DNA_rep/recomb_RecO_N"/>
</dbReference>
<dbReference type="InterPro" id="IPR037278">
    <property type="entry name" value="ARFGAP/RecO"/>
</dbReference>
<comment type="function">
    <text evidence="7">Involved in DNA repair and RecF pathway recombination.</text>
</comment>
<dbReference type="InterPro" id="IPR003717">
    <property type="entry name" value="RecO"/>
</dbReference>
<keyword evidence="3 7" id="KW-0227">DNA damage</keyword>
<reference evidence="9" key="2">
    <citation type="submission" date="2021-04" db="EMBL/GenBank/DDBJ databases">
        <authorList>
            <person name="Gilroy R."/>
        </authorList>
    </citation>
    <scope>NUCLEOTIDE SEQUENCE</scope>
    <source>
        <strain evidence="9">CHK169-2315</strain>
    </source>
</reference>